<evidence type="ECO:0000256" key="11">
    <source>
        <dbReference type="ARBA" id="ARBA00023159"/>
    </source>
</evidence>
<sequence length="268" mass="30756">MEKLNVAIADDNEKMVEMLGKLIDEDNELELVGKAHNGEEICKIIQNKEPDVVILDIIMPKVDGLSVMEKIHHDSSLKKVPSFIVVSAVGQERITEDAFNLGADYYVLKPFDTQMLLNRIKHMRNFVTRRSREITRKEVQEEKSVYSQRNLETDVTNIIHEIGVPAHIKGYQYLRDAIILCVNDMEMLNSITKILYPTIAKRQQTTPSRVERAIRHAIEVAWSRGKMDTIDELFGYTVSTGKGKPTNSEFIALIADKIRLEYKNRSFH</sequence>
<keyword evidence="5 16" id="KW-0597">Phosphoprotein</keyword>
<dbReference type="GO" id="GO:0000156">
    <property type="term" value="F:phosphorelay response regulator activity"/>
    <property type="evidence" value="ECO:0007669"/>
    <property type="project" value="TreeGrafter"/>
</dbReference>
<evidence type="ECO:0000259" key="17">
    <source>
        <dbReference type="PROSITE" id="PS50110"/>
    </source>
</evidence>
<feature type="modified residue" description="4-aspartylphosphate" evidence="16">
    <location>
        <position position="56"/>
    </location>
</feature>
<dbReference type="SUPFAM" id="SSF52172">
    <property type="entry name" value="CheY-like"/>
    <property type="match status" value="1"/>
</dbReference>
<dbReference type="GO" id="GO:0000976">
    <property type="term" value="F:transcription cis-regulatory region binding"/>
    <property type="evidence" value="ECO:0007669"/>
    <property type="project" value="TreeGrafter"/>
</dbReference>
<accession>C0CLI2</accession>
<evidence type="ECO:0000256" key="5">
    <source>
        <dbReference type="ARBA" id="ARBA00022553"/>
    </source>
</evidence>
<dbReference type="InterPro" id="IPR014879">
    <property type="entry name" value="Spo0A_C"/>
</dbReference>
<dbReference type="InterPro" id="IPR039420">
    <property type="entry name" value="WalR-like"/>
</dbReference>
<evidence type="ECO:0000256" key="10">
    <source>
        <dbReference type="ARBA" id="ARBA00023125"/>
    </source>
</evidence>
<dbReference type="GO" id="GO:0051606">
    <property type="term" value="P:detection of stimulus"/>
    <property type="evidence" value="ECO:0007669"/>
    <property type="project" value="UniProtKB-UniRule"/>
</dbReference>
<dbReference type="GO" id="GO:0042173">
    <property type="term" value="P:regulation of sporulation resulting in formation of a cellular spore"/>
    <property type="evidence" value="ECO:0007669"/>
    <property type="project" value="InterPro"/>
</dbReference>
<organism evidence="18 19">
    <name type="scientific">Blautia hydrogenotrophica (strain DSM 10507 / JCM 14656 / S5a33)</name>
    <name type="common">Ruminococcus hydrogenotrophicus</name>
    <dbReference type="NCBI Taxonomy" id="476272"/>
    <lineage>
        <taxon>Bacteria</taxon>
        <taxon>Bacillati</taxon>
        <taxon>Bacillota</taxon>
        <taxon>Clostridia</taxon>
        <taxon>Lachnospirales</taxon>
        <taxon>Lachnospiraceae</taxon>
        <taxon>Blautia</taxon>
    </lineage>
</organism>
<dbReference type="HOGENOM" id="CLU_072509_0_0_9"/>
<feature type="binding site" evidence="15">
    <location>
        <position position="10"/>
    </location>
    <ligand>
        <name>Ca(2+)</name>
        <dbReference type="ChEBI" id="CHEBI:29108"/>
    </ligand>
</feature>
<feature type="domain" description="Response regulatory" evidence="17">
    <location>
        <begin position="5"/>
        <end position="124"/>
    </location>
</feature>
<evidence type="ECO:0000256" key="7">
    <source>
        <dbReference type="ARBA" id="ARBA00022969"/>
    </source>
</evidence>
<feature type="binding site" evidence="15">
    <location>
        <position position="11"/>
    </location>
    <ligand>
        <name>Ca(2+)</name>
        <dbReference type="ChEBI" id="CHEBI:29108"/>
    </ligand>
</feature>
<dbReference type="PROSITE" id="PS50110">
    <property type="entry name" value="RESPONSE_REGULATORY"/>
    <property type="match status" value="1"/>
</dbReference>
<evidence type="ECO:0000256" key="13">
    <source>
        <dbReference type="ARBA" id="ARBA00024867"/>
    </source>
</evidence>
<dbReference type="InterPro" id="IPR036388">
    <property type="entry name" value="WH-like_DNA-bd_sf"/>
</dbReference>
<protein>
    <recommendedName>
        <fullName evidence="2 14">Stage 0 sporulation protein A homolog</fullName>
    </recommendedName>
</protein>
<dbReference type="GO" id="GO:0003700">
    <property type="term" value="F:DNA-binding transcription factor activity"/>
    <property type="evidence" value="ECO:0007669"/>
    <property type="project" value="InterPro"/>
</dbReference>
<evidence type="ECO:0000256" key="15">
    <source>
        <dbReference type="PIRSR" id="PIRSR002937-1"/>
    </source>
</evidence>
<evidence type="ECO:0000256" key="6">
    <source>
        <dbReference type="ARBA" id="ARBA00022837"/>
    </source>
</evidence>
<dbReference type="PATRIC" id="fig|476272.21.peg.2074"/>
<gene>
    <name evidence="18" type="ORF">RUMHYD_01704</name>
</gene>
<keyword evidence="8 14" id="KW-0902">Two-component regulatory system</keyword>
<evidence type="ECO:0000256" key="12">
    <source>
        <dbReference type="ARBA" id="ARBA00023163"/>
    </source>
</evidence>
<dbReference type="Pfam" id="PF08769">
    <property type="entry name" value="Spo0A_C"/>
    <property type="match status" value="1"/>
</dbReference>
<dbReference type="Pfam" id="PF00072">
    <property type="entry name" value="Response_reg"/>
    <property type="match status" value="1"/>
</dbReference>
<evidence type="ECO:0000256" key="8">
    <source>
        <dbReference type="ARBA" id="ARBA00023012"/>
    </source>
</evidence>
<keyword evidence="10 14" id="KW-0238">DNA-binding</keyword>
<proteinExistence type="predicted"/>
<dbReference type="InterPro" id="IPR001789">
    <property type="entry name" value="Sig_transdc_resp-reg_receiver"/>
</dbReference>
<dbReference type="GO" id="GO:0030435">
    <property type="term" value="P:sporulation resulting in formation of a cellular spore"/>
    <property type="evidence" value="ECO:0007669"/>
    <property type="project" value="UniProtKB-UniRule"/>
</dbReference>
<keyword evidence="3 14" id="KW-0963">Cytoplasm</keyword>
<comment type="function">
    <text evidence="13 14">May play the central regulatory role in sporulation. It may be an element of the effector pathway responsible for the activation of sporulation genes in response to nutritional stress. Spo0A may act in concert with spo0H (a sigma factor) to control the expression of some genes that are critical to the sporulation process.</text>
</comment>
<evidence type="ECO:0000256" key="16">
    <source>
        <dbReference type="PROSITE-ProRule" id="PRU00169"/>
    </source>
</evidence>
<dbReference type="GO" id="GO:0005829">
    <property type="term" value="C:cytosol"/>
    <property type="evidence" value="ECO:0007669"/>
    <property type="project" value="TreeGrafter"/>
</dbReference>
<dbReference type="InterPro" id="IPR012052">
    <property type="entry name" value="Spore_0_A"/>
</dbReference>
<keyword evidence="14 15" id="KW-0479">Metal-binding</keyword>
<evidence type="ECO:0000256" key="3">
    <source>
        <dbReference type="ARBA" id="ARBA00022490"/>
    </source>
</evidence>
<evidence type="ECO:0000256" key="9">
    <source>
        <dbReference type="ARBA" id="ARBA00023015"/>
    </source>
</evidence>
<name>C0CLI2_BLAHS</name>
<dbReference type="PANTHER" id="PTHR48111">
    <property type="entry name" value="REGULATOR OF RPOS"/>
    <property type="match status" value="1"/>
</dbReference>
<keyword evidence="7 14" id="KW-0749">Sporulation</keyword>
<reference evidence="18 19" key="2">
    <citation type="submission" date="2009-02" db="EMBL/GenBank/DDBJ databases">
        <title>Draft genome sequence of Blautia hydrogenotrophica DSM 10507 (Ruminococcus hydrogenotrophicus DSM 10507).</title>
        <authorList>
            <person name="Sudarsanam P."/>
            <person name="Ley R."/>
            <person name="Guruge J."/>
            <person name="Turnbaugh P.J."/>
            <person name="Mahowald M."/>
            <person name="Liep D."/>
            <person name="Gordon J."/>
        </authorList>
    </citation>
    <scope>NUCLEOTIDE SEQUENCE [LARGE SCALE GENOMIC DNA]</scope>
    <source>
        <strain evidence="19">DSM 10507 / JCM 14656 / S5a33</strain>
    </source>
</reference>
<evidence type="ECO:0000256" key="1">
    <source>
        <dbReference type="ARBA" id="ARBA00004496"/>
    </source>
</evidence>
<reference evidence="18 19" key="1">
    <citation type="submission" date="2009-01" db="EMBL/GenBank/DDBJ databases">
        <authorList>
            <person name="Fulton L."/>
            <person name="Clifton S."/>
            <person name="Fulton B."/>
            <person name="Xu J."/>
            <person name="Minx P."/>
            <person name="Pepin K.H."/>
            <person name="Johnson M."/>
            <person name="Bhonagiri V."/>
            <person name="Nash W.E."/>
            <person name="Mardis E.R."/>
            <person name="Wilson R.K."/>
        </authorList>
    </citation>
    <scope>NUCLEOTIDE SEQUENCE [LARGE SCALE GENOMIC DNA]</scope>
    <source>
        <strain evidence="19">DSM 10507 / JCM 14656 / S5a33</strain>
    </source>
</reference>
<evidence type="ECO:0000256" key="2">
    <source>
        <dbReference type="ARBA" id="ARBA00018672"/>
    </source>
</evidence>
<dbReference type="GO" id="GO:0032993">
    <property type="term" value="C:protein-DNA complex"/>
    <property type="evidence" value="ECO:0007669"/>
    <property type="project" value="TreeGrafter"/>
</dbReference>
<keyword evidence="6 14" id="KW-0106">Calcium</keyword>
<keyword evidence="19" id="KW-1185">Reference proteome</keyword>
<dbReference type="RefSeq" id="WP_005948496.1">
    <property type="nucleotide sequence ID" value="NZ_CP136423.1"/>
</dbReference>
<dbReference type="PIRSF" id="PIRSF002937">
    <property type="entry name" value="Res_reg_Spo0A"/>
    <property type="match status" value="1"/>
</dbReference>
<dbReference type="Gene3D" id="1.10.10.10">
    <property type="entry name" value="Winged helix-like DNA-binding domain superfamily/Winged helix DNA-binding domain"/>
    <property type="match status" value="1"/>
</dbReference>
<keyword evidence="12 14" id="KW-0804">Transcription</keyword>
<evidence type="ECO:0000256" key="14">
    <source>
        <dbReference type="PIRNR" id="PIRNR002937"/>
    </source>
</evidence>
<dbReference type="GeneID" id="86822095"/>
<dbReference type="SUPFAM" id="SSF46894">
    <property type="entry name" value="C-terminal effector domain of the bipartite response regulators"/>
    <property type="match status" value="1"/>
</dbReference>
<keyword evidence="11 14" id="KW-0010">Activator</keyword>
<dbReference type="InterPro" id="IPR016032">
    <property type="entry name" value="Sig_transdc_resp-reg_C-effctor"/>
</dbReference>
<comment type="cofactor">
    <cofactor evidence="14 15">
        <name>Ca(2+)</name>
        <dbReference type="ChEBI" id="CHEBI:29108"/>
    </cofactor>
    <text evidence="14 15">Binds 1 Ca(2+) ion per subunit.</text>
</comment>
<keyword evidence="4 14" id="KW-0678">Repressor</keyword>
<dbReference type="Proteomes" id="UP000003100">
    <property type="component" value="Unassembled WGS sequence"/>
</dbReference>
<evidence type="ECO:0000313" key="19">
    <source>
        <dbReference type="Proteomes" id="UP000003100"/>
    </source>
</evidence>
<dbReference type="InterPro" id="IPR011006">
    <property type="entry name" value="CheY-like_superfamily"/>
</dbReference>
<dbReference type="GO" id="GO:0005509">
    <property type="term" value="F:calcium ion binding"/>
    <property type="evidence" value="ECO:0007669"/>
    <property type="project" value="UniProtKB-UniRule"/>
</dbReference>
<comment type="subcellular location">
    <subcellularLocation>
        <location evidence="1 14">Cytoplasm</location>
    </subcellularLocation>
</comment>
<keyword evidence="9 14" id="KW-0805">Transcription regulation</keyword>
<dbReference type="EMBL" id="ACBZ01000084">
    <property type="protein sequence ID" value="EEG49372.1"/>
    <property type="molecule type" value="Genomic_DNA"/>
</dbReference>
<dbReference type="Gene3D" id="3.40.50.2300">
    <property type="match status" value="1"/>
</dbReference>
<dbReference type="eggNOG" id="COG2201">
    <property type="taxonomic scope" value="Bacteria"/>
</dbReference>
<dbReference type="SMART" id="SM00448">
    <property type="entry name" value="REC"/>
    <property type="match status" value="1"/>
</dbReference>
<evidence type="ECO:0000313" key="18">
    <source>
        <dbReference type="EMBL" id="EEG49372.1"/>
    </source>
</evidence>
<dbReference type="NCBIfam" id="TIGR02875">
    <property type="entry name" value="spore_0_A"/>
    <property type="match status" value="1"/>
</dbReference>
<dbReference type="AlphaFoldDB" id="C0CLI2"/>
<evidence type="ECO:0000256" key="4">
    <source>
        <dbReference type="ARBA" id="ARBA00022491"/>
    </source>
</evidence>
<feature type="binding site" evidence="15">
    <location>
        <position position="56"/>
    </location>
    <ligand>
        <name>Ca(2+)</name>
        <dbReference type="ChEBI" id="CHEBI:29108"/>
    </ligand>
</feature>
<dbReference type="PANTHER" id="PTHR48111:SF1">
    <property type="entry name" value="TWO-COMPONENT RESPONSE REGULATOR ORR33"/>
    <property type="match status" value="1"/>
</dbReference>